<proteinExistence type="predicted"/>
<dbReference type="Pfam" id="PF06945">
    <property type="entry name" value="DUF1289"/>
    <property type="match status" value="1"/>
</dbReference>
<dbReference type="EMBL" id="JANKJG010000010">
    <property type="protein sequence ID" value="MCR8827510.1"/>
    <property type="molecule type" value="Genomic_DNA"/>
</dbReference>
<dbReference type="Proteomes" id="UP001165396">
    <property type="component" value="Unassembled WGS sequence"/>
</dbReference>
<evidence type="ECO:0000313" key="1">
    <source>
        <dbReference type="EMBL" id="MCR8827510.1"/>
    </source>
</evidence>
<organism evidence="1 2">
    <name type="scientific">Pseudosulfitobacter koreensis</name>
    <dbReference type="NCBI Taxonomy" id="2968472"/>
    <lineage>
        <taxon>Bacteria</taxon>
        <taxon>Pseudomonadati</taxon>
        <taxon>Pseudomonadota</taxon>
        <taxon>Alphaproteobacteria</taxon>
        <taxon>Rhodobacterales</taxon>
        <taxon>Roseobacteraceae</taxon>
        <taxon>Pseudosulfitobacter</taxon>
    </lineage>
</organism>
<evidence type="ECO:0000313" key="2">
    <source>
        <dbReference type="Proteomes" id="UP001165396"/>
    </source>
</evidence>
<sequence>MPKLPSPCIDVCKYKREGHCIACSMTKPQKKAFKSLKKEDQRHGFVQLVMAQQAQMGKFKAWPAVYEKKCRNKGVTVPLLPEG</sequence>
<accession>A0ABT1Z2Z9</accession>
<protein>
    <submittedName>
        <fullName evidence="1">DUF1289 domain-containing protein</fullName>
    </submittedName>
</protein>
<dbReference type="RefSeq" id="WP_258295282.1">
    <property type="nucleotide sequence ID" value="NZ_JANKJG010000010.1"/>
</dbReference>
<comment type="caution">
    <text evidence="1">The sequence shown here is derived from an EMBL/GenBank/DDBJ whole genome shotgun (WGS) entry which is preliminary data.</text>
</comment>
<gene>
    <name evidence="1" type="ORF">NTA49_13290</name>
</gene>
<keyword evidence="2" id="KW-1185">Reference proteome</keyword>
<reference evidence="1" key="1">
    <citation type="submission" date="2022-07" db="EMBL/GenBank/DDBJ databases">
        <title>Pseudosulfitobacter sp. strain AP-MA-4, whole genome sequence.</title>
        <authorList>
            <person name="Jiang Y."/>
        </authorList>
    </citation>
    <scope>NUCLEOTIDE SEQUENCE</scope>
    <source>
        <strain evidence="1">AP-MA-4</strain>
    </source>
</reference>
<dbReference type="InterPro" id="IPR010710">
    <property type="entry name" value="DUF1289"/>
</dbReference>
<name>A0ABT1Z2Z9_9RHOB</name>